<dbReference type="GO" id="GO:0009166">
    <property type="term" value="P:nucleotide catabolic process"/>
    <property type="evidence" value="ECO:0007669"/>
    <property type="project" value="InterPro"/>
</dbReference>
<dbReference type="InterPro" id="IPR008334">
    <property type="entry name" value="5'-Nucleotdase_C"/>
</dbReference>
<evidence type="ECO:0000259" key="4">
    <source>
        <dbReference type="Pfam" id="PF00149"/>
    </source>
</evidence>
<keyword evidence="3" id="KW-0378">Hydrolase</keyword>
<dbReference type="SUPFAM" id="SSF55816">
    <property type="entry name" value="5'-nucleotidase (syn. UDP-sugar hydrolase), C-terminal domain"/>
    <property type="match status" value="1"/>
</dbReference>
<keyword evidence="3" id="KW-0547">Nucleotide-binding</keyword>
<dbReference type="OrthoDB" id="10252235at2759"/>
<dbReference type="InterPro" id="IPR036907">
    <property type="entry name" value="5'-Nucleotdase_C_sf"/>
</dbReference>
<dbReference type="EMBL" id="JADNYJ010000020">
    <property type="protein sequence ID" value="KAF8906004.1"/>
    <property type="molecule type" value="Genomic_DNA"/>
</dbReference>
<accession>A0A9P5NTE3</accession>
<dbReference type="GO" id="GO:0016787">
    <property type="term" value="F:hydrolase activity"/>
    <property type="evidence" value="ECO:0007669"/>
    <property type="project" value="UniProtKB-KW"/>
</dbReference>
<evidence type="ECO:0000256" key="2">
    <source>
        <dbReference type="ARBA" id="ARBA00022729"/>
    </source>
</evidence>
<dbReference type="GO" id="GO:0000166">
    <property type="term" value="F:nucleotide binding"/>
    <property type="evidence" value="ECO:0007669"/>
    <property type="project" value="UniProtKB-KW"/>
</dbReference>
<gene>
    <name evidence="6" type="ORF">CPB84DRAFT_1770797</name>
</gene>
<protein>
    <submittedName>
        <fullName evidence="6">Metallo-dependent phosphatase-like protein</fullName>
    </submittedName>
</protein>
<comment type="similarity">
    <text evidence="1 3">Belongs to the 5'-nucleotidase family.</text>
</comment>
<dbReference type="Gene3D" id="3.60.21.10">
    <property type="match status" value="1"/>
</dbReference>
<name>A0A9P5NTE3_GYMJU</name>
<evidence type="ECO:0000313" key="7">
    <source>
        <dbReference type="Proteomes" id="UP000724874"/>
    </source>
</evidence>
<dbReference type="InterPro" id="IPR029052">
    <property type="entry name" value="Metallo-depent_PP-like"/>
</dbReference>
<sequence length="677" mass="75383">MTSINLPILHFNDVYRVTPQRILPGTSETIDVSQFAALVNDIRSQWPQRPDGEWDGLILFSGDVFSPSVESTVTRGSHMVPVLNELGIDAAVVGNHDFDFGYPHLSKLITNTNFPWLLSNIIDTSTSRVPDCLRKFSIIERAGLRIGFIGLVEKEWIATVSSWPPNFIYKSMKETGLELSKILRDPHGEYRCGLIIALTHSRLPNDIGLAKELLALSPTAQESHPICSKHGVDLILGGHDHIYFVSHGVGSWENHDLTKKVLGAEHDHGDILVIKSGTDFRDLSEINLKLVPTAANNVRRMVISEITGKRHIVEPTYRKSQPVSKLLKVLLGSVSCALKSPVCRAAVTLDVHSSHIRVQESAVTNWFADIGRHVYDDALCIKGRGGSDGVLFCAGTFRGDSVYGPGVVTMGDTLEILPFQDPIVVLEIDGLTLWEALESSLSTWPAQEGRFPSIAGFRVEWDSRKSPGERVTGIWVMTPASQTQDNKLNDMQYNKEPVKKESGDRKYTIVTREYMAQGHDGFTALTRGKVLIDGECGSTLSTIVRKYLLASKFVNKMIRHKIQSKRREFLQDANRVTIDDLHSQAGDAPKKHRSNGAKLWETAIDLAIHKARTKFHYQNHFKICETEHMSTVDPFDGNSARKGHECLQKAEEEDKDLPTVSPEIDGRLKDIARPIIA</sequence>
<feature type="domain" description="5'-Nucleotidase C-terminal" evidence="5">
    <location>
        <begin position="352"/>
        <end position="526"/>
    </location>
</feature>
<evidence type="ECO:0000256" key="3">
    <source>
        <dbReference type="RuleBase" id="RU362119"/>
    </source>
</evidence>
<dbReference type="PANTHER" id="PTHR11575:SF48">
    <property type="entry name" value="5'-NUCLEOTIDASE"/>
    <property type="match status" value="1"/>
</dbReference>
<dbReference type="SUPFAM" id="SSF56300">
    <property type="entry name" value="Metallo-dependent phosphatases"/>
    <property type="match status" value="1"/>
</dbReference>
<dbReference type="AlphaFoldDB" id="A0A9P5NTE3"/>
<comment type="caution">
    <text evidence="6">The sequence shown here is derived from an EMBL/GenBank/DDBJ whole genome shotgun (WGS) entry which is preliminary data.</text>
</comment>
<dbReference type="InterPro" id="IPR006179">
    <property type="entry name" value="5_nucleotidase/apyrase"/>
</dbReference>
<evidence type="ECO:0000256" key="1">
    <source>
        <dbReference type="ARBA" id="ARBA00006654"/>
    </source>
</evidence>
<dbReference type="Pfam" id="PF02872">
    <property type="entry name" value="5_nucleotid_C"/>
    <property type="match status" value="1"/>
</dbReference>
<evidence type="ECO:0000259" key="5">
    <source>
        <dbReference type="Pfam" id="PF02872"/>
    </source>
</evidence>
<dbReference type="PRINTS" id="PR01607">
    <property type="entry name" value="APYRASEFAMLY"/>
</dbReference>
<evidence type="ECO:0000313" key="6">
    <source>
        <dbReference type="EMBL" id="KAF8906004.1"/>
    </source>
</evidence>
<dbReference type="Proteomes" id="UP000724874">
    <property type="component" value="Unassembled WGS sequence"/>
</dbReference>
<proteinExistence type="inferred from homology"/>
<feature type="domain" description="Calcineurin-like phosphoesterase" evidence="4">
    <location>
        <begin position="6"/>
        <end position="243"/>
    </location>
</feature>
<keyword evidence="2" id="KW-0732">Signal</keyword>
<keyword evidence="7" id="KW-1185">Reference proteome</keyword>
<dbReference type="PANTHER" id="PTHR11575">
    <property type="entry name" value="5'-NUCLEOTIDASE-RELATED"/>
    <property type="match status" value="1"/>
</dbReference>
<dbReference type="InterPro" id="IPR004843">
    <property type="entry name" value="Calcineurin-like_PHP"/>
</dbReference>
<reference evidence="6" key="1">
    <citation type="submission" date="2020-11" db="EMBL/GenBank/DDBJ databases">
        <authorList>
            <consortium name="DOE Joint Genome Institute"/>
            <person name="Ahrendt S."/>
            <person name="Riley R."/>
            <person name="Andreopoulos W."/>
            <person name="LaButti K."/>
            <person name="Pangilinan J."/>
            <person name="Ruiz-duenas F.J."/>
            <person name="Barrasa J.M."/>
            <person name="Sanchez-Garcia M."/>
            <person name="Camarero S."/>
            <person name="Miyauchi S."/>
            <person name="Serrano A."/>
            <person name="Linde D."/>
            <person name="Babiker R."/>
            <person name="Drula E."/>
            <person name="Ayuso-Fernandez I."/>
            <person name="Pacheco R."/>
            <person name="Padilla G."/>
            <person name="Ferreira P."/>
            <person name="Barriuso J."/>
            <person name="Kellner H."/>
            <person name="Castanera R."/>
            <person name="Alfaro M."/>
            <person name="Ramirez L."/>
            <person name="Pisabarro A.G."/>
            <person name="Kuo A."/>
            <person name="Tritt A."/>
            <person name="Lipzen A."/>
            <person name="He G."/>
            <person name="Yan M."/>
            <person name="Ng V."/>
            <person name="Cullen D."/>
            <person name="Martin F."/>
            <person name="Rosso M.-N."/>
            <person name="Henrissat B."/>
            <person name="Hibbett D."/>
            <person name="Martinez A.T."/>
            <person name="Grigoriev I.V."/>
        </authorList>
    </citation>
    <scope>NUCLEOTIDE SEQUENCE</scope>
    <source>
        <strain evidence="6">AH 44721</strain>
    </source>
</reference>
<organism evidence="6 7">
    <name type="scientific">Gymnopilus junonius</name>
    <name type="common">Spectacular rustgill mushroom</name>
    <name type="synonym">Gymnopilus spectabilis subsp. junonius</name>
    <dbReference type="NCBI Taxonomy" id="109634"/>
    <lineage>
        <taxon>Eukaryota</taxon>
        <taxon>Fungi</taxon>
        <taxon>Dikarya</taxon>
        <taxon>Basidiomycota</taxon>
        <taxon>Agaricomycotina</taxon>
        <taxon>Agaricomycetes</taxon>
        <taxon>Agaricomycetidae</taxon>
        <taxon>Agaricales</taxon>
        <taxon>Agaricineae</taxon>
        <taxon>Hymenogastraceae</taxon>
        <taxon>Gymnopilus</taxon>
    </lineage>
</organism>
<dbReference type="Pfam" id="PF00149">
    <property type="entry name" value="Metallophos"/>
    <property type="match status" value="1"/>
</dbReference>
<dbReference type="Gene3D" id="3.90.780.10">
    <property type="entry name" value="5'-Nucleotidase, C-terminal domain"/>
    <property type="match status" value="1"/>
</dbReference>